<organism evidence="2 3">
    <name type="scientific">Sclerotinia nivalis</name>
    <dbReference type="NCBI Taxonomy" id="352851"/>
    <lineage>
        <taxon>Eukaryota</taxon>
        <taxon>Fungi</taxon>
        <taxon>Dikarya</taxon>
        <taxon>Ascomycota</taxon>
        <taxon>Pezizomycotina</taxon>
        <taxon>Leotiomycetes</taxon>
        <taxon>Helotiales</taxon>
        <taxon>Sclerotiniaceae</taxon>
        <taxon>Sclerotinia</taxon>
    </lineage>
</organism>
<feature type="compositionally biased region" description="Polar residues" evidence="1">
    <location>
        <begin position="488"/>
        <end position="500"/>
    </location>
</feature>
<feature type="region of interest" description="Disordered" evidence="1">
    <location>
        <begin position="310"/>
        <end position="329"/>
    </location>
</feature>
<gene>
    <name evidence="2" type="ORF">OCU04_010040</name>
</gene>
<accession>A0A9X0DEV0</accession>
<dbReference type="AlphaFoldDB" id="A0A9X0DEV0"/>
<dbReference type="InterPro" id="IPR053237">
    <property type="entry name" value="Natterin_C"/>
</dbReference>
<dbReference type="PANTHER" id="PTHR39244">
    <property type="entry name" value="NATTERIN-4"/>
    <property type="match status" value="1"/>
</dbReference>
<feature type="compositionally biased region" description="Polar residues" evidence="1">
    <location>
        <begin position="524"/>
        <end position="548"/>
    </location>
</feature>
<dbReference type="Gene3D" id="2.170.15.10">
    <property type="entry name" value="Proaerolysin, chain A, domain 3"/>
    <property type="match status" value="1"/>
</dbReference>
<evidence type="ECO:0000313" key="3">
    <source>
        <dbReference type="Proteomes" id="UP001152300"/>
    </source>
</evidence>
<protein>
    <submittedName>
        <fullName evidence="2">Uncharacterized protein</fullName>
    </submittedName>
</protein>
<evidence type="ECO:0000256" key="1">
    <source>
        <dbReference type="SAM" id="MobiDB-lite"/>
    </source>
</evidence>
<dbReference type="SUPFAM" id="SSF56973">
    <property type="entry name" value="Aerolisin/ETX pore-forming domain"/>
    <property type="match status" value="1"/>
</dbReference>
<feature type="region of interest" description="Disordered" evidence="1">
    <location>
        <begin position="352"/>
        <end position="680"/>
    </location>
</feature>
<evidence type="ECO:0000313" key="2">
    <source>
        <dbReference type="EMBL" id="KAJ8060961.1"/>
    </source>
</evidence>
<reference evidence="2" key="1">
    <citation type="submission" date="2022-11" db="EMBL/GenBank/DDBJ databases">
        <title>Genome Resource of Sclerotinia nivalis Strain SnTB1, a Plant Pathogen Isolated from American Ginseng.</title>
        <authorList>
            <person name="Fan S."/>
        </authorList>
    </citation>
    <scope>NUCLEOTIDE SEQUENCE</scope>
    <source>
        <strain evidence="2">SnTB1</strain>
    </source>
</reference>
<proteinExistence type="predicted"/>
<keyword evidence="3" id="KW-1185">Reference proteome</keyword>
<dbReference type="OrthoDB" id="4948898at2759"/>
<feature type="compositionally biased region" description="Polar residues" evidence="1">
    <location>
        <begin position="594"/>
        <end position="604"/>
    </location>
</feature>
<feature type="compositionally biased region" description="Polar residues" evidence="1">
    <location>
        <begin position="621"/>
        <end position="636"/>
    </location>
</feature>
<dbReference type="EMBL" id="JAPEIS010000012">
    <property type="protein sequence ID" value="KAJ8060961.1"/>
    <property type="molecule type" value="Genomic_DNA"/>
</dbReference>
<dbReference type="Proteomes" id="UP001152300">
    <property type="component" value="Unassembled WGS sequence"/>
</dbReference>
<sequence>MVVELPSPDTYVRFVSKRTGKVLADDNELYHTDKDPAKAEHWWRIIPANGQTNRYIIKNVTTGRVIWCRYKNRRAGCIDDDGKWADNWFVFEETKLPNCNGTFRIRCPSTNCALASRTDKKPEVDGILLKDDSSPDNEDQHFLMNFEDMEVESIEYDIKAGKKSSEKPAAIAQQDLENATDTEQIQTFTYNEDKAEEHTFEHSHGFEISISQKIKVQAWPIWTGELEVKGSTKNEWKWGEKNTVTTKWGISQALKVPKTSTFVATLTATKMEISVPFKMTWKAKDSGAKNTTYGVYTGVSYYNASTTIKPKSGASSTSYKEENRSFEDDAEGIEGDATGEEQVYPVDNEQAGSYETYGNETANGTEQTYDGQGSYEETQGYDNSQEQEEEIRLEPGYDQNQSYEERYDNNAEQEGGDPVESEYENKTYDENYEGDDGRQSNEVNYVEPSHNQRTEEEKSYNTGYQQNESEEVYNQERTSYEPEAEEPTFQSTYGQNSYGDGNNYEERQYDQPEVENLSLEDSGPTYQGNADSYSGGYDQQSSDNNLYGSNRFNNEFSEEESSTLKYQNTSRSGEDESFNQQQYGQGKSNDDAHGQTNDYDQSSKAAYEDNTYDQTNDHGRSSQQENTYGQAINYEQPSEDRNSYGHFNHYVRNKSSDQPSEPSYNYEENTESSFGRYQQY</sequence>
<feature type="compositionally biased region" description="Polar residues" evidence="1">
    <location>
        <begin position="352"/>
        <end position="384"/>
    </location>
</feature>
<dbReference type="InterPro" id="IPR035992">
    <property type="entry name" value="Ricin_B-like_lectins"/>
</dbReference>
<comment type="caution">
    <text evidence="2">The sequence shown here is derived from an EMBL/GenBank/DDBJ whole genome shotgun (WGS) entry which is preliminary data.</text>
</comment>
<dbReference type="Gene3D" id="2.80.10.50">
    <property type="match status" value="1"/>
</dbReference>
<feature type="compositionally biased region" description="Basic and acidic residues" evidence="1">
    <location>
        <begin position="423"/>
        <end position="439"/>
    </location>
</feature>
<feature type="compositionally biased region" description="Basic and acidic residues" evidence="1">
    <location>
        <begin position="450"/>
        <end position="459"/>
    </location>
</feature>
<feature type="compositionally biased region" description="Polar residues" evidence="1">
    <location>
        <begin position="656"/>
        <end position="680"/>
    </location>
</feature>
<dbReference type="SUPFAM" id="SSF50370">
    <property type="entry name" value="Ricin B-like lectins"/>
    <property type="match status" value="1"/>
</dbReference>
<name>A0A9X0DEV0_9HELO</name>
<feature type="compositionally biased region" description="Polar residues" evidence="1">
    <location>
        <begin position="578"/>
        <end position="587"/>
    </location>
</feature>
<dbReference type="PANTHER" id="PTHR39244:SF5">
    <property type="entry name" value="NATTERIN-3-LIKE"/>
    <property type="match status" value="1"/>
</dbReference>